<accession>A0AAW9S7U1</accession>
<comment type="catalytic activity">
    <reaction evidence="1 15">
        <text>1-(5-phospho-beta-D-ribosyl)-5'-AMP + H2O = 1-(5-phospho-beta-D-ribosyl)-5-[(5-phospho-beta-D-ribosylamino)methylideneamino]imidazole-4-carboxamide</text>
        <dbReference type="Rhea" id="RHEA:20049"/>
        <dbReference type="ChEBI" id="CHEBI:15377"/>
        <dbReference type="ChEBI" id="CHEBI:58435"/>
        <dbReference type="ChEBI" id="CHEBI:59457"/>
        <dbReference type="EC" id="3.5.4.19"/>
    </reaction>
</comment>
<keyword evidence="8 15" id="KW-0963">Cytoplasm</keyword>
<dbReference type="GO" id="GO:0005524">
    <property type="term" value="F:ATP binding"/>
    <property type="evidence" value="ECO:0007669"/>
    <property type="project" value="UniProtKB-KW"/>
</dbReference>
<dbReference type="NCBIfam" id="NF000768">
    <property type="entry name" value="PRK00051.1"/>
    <property type="match status" value="1"/>
</dbReference>
<evidence type="ECO:0000256" key="4">
    <source>
        <dbReference type="ARBA" id="ARBA00005169"/>
    </source>
</evidence>
<gene>
    <name evidence="15 17" type="primary">hisIE</name>
    <name evidence="15" type="synonym">hisI</name>
    <name evidence="17" type="ORF">AAG747_11050</name>
</gene>
<evidence type="ECO:0000259" key="16">
    <source>
        <dbReference type="Pfam" id="PF01502"/>
    </source>
</evidence>
<reference evidence="17 18" key="1">
    <citation type="submission" date="2024-04" db="EMBL/GenBank/DDBJ databases">
        <title>Novel genus in family Flammeovirgaceae.</title>
        <authorList>
            <person name="Nguyen T.H."/>
            <person name="Vuong T.Q."/>
            <person name="Le H."/>
            <person name="Kim S.-G."/>
        </authorList>
    </citation>
    <scope>NUCLEOTIDE SEQUENCE [LARGE SCALE GENOMIC DNA]</scope>
    <source>
        <strain evidence="17 18">JCM 23209</strain>
    </source>
</reference>
<protein>
    <recommendedName>
        <fullName evidence="15">Histidine biosynthesis bifunctional protein HisIE</fullName>
    </recommendedName>
    <domain>
        <recommendedName>
            <fullName evidence="15">Phosphoribosyl-AMP cyclohydrolase</fullName>
            <shortName evidence="15">PRA-CH</shortName>
            <ecNumber evidence="15">3.5.4.19</ecNumber>
        </recommendedName>
    </domain>
    <domain>
        <recommendedName>
            <fullName evidence="15">Phosphoribosyl-ATP pyrophosphatase</fullName>
            <shortName evidence="15">PRA-PH</shortName>
            <ecNumber evidence="15">3.6.1.31</ecNumber>
        </recommendedName>
    </domain>
</protein>
<dbReference type="PANTHER" id="PTHR42945:SF9">
    <property type="entry name" value="HISTIDINE BIOSYNTHESIS BIFUNCTIONAL PROTEIN HISIE"/>
    <property type="match status" value="1"/>
</dbReference>
<evidence type="ECO:0000256" key="1">
    <source>
        <dbReference type="ARBA" id="ARBA00000024"/>
    </source>
</evidence>
<dbReference type="Pfam" id="PF01503">
    <property type="entry name" value="PRA-PH"/>
    <property type="match status" value="1"/>
</dbReference>
<comment type="similarity">
    <text evidence="6 15">In the C-terminal section; belongs to the PRA-PH family.</text>
</comment>
<keyword evidence="13 15" id="KW-0368">Histidine biosynthesis</keyword>
<name>A0AAW9S7U1_9BACT</name>
<evidence type="ECO:0000256" key="6">
    <source>
        <dbReference type="ARBA" id="ARBA00007731"/>
    </source>
</evidence>
<dbReference type="GO" id="GO:0004635">
    <property type="term" value="F:phosphoribosyl-AMP cyclohydrolase activity"/>
    <property type="evidence" value="ECO:0007669"/>
    <property type="project" value="UniProtKB-UniRule"/>
</dbReference>
<evidence type="ECO:0000256" key="13">
    <source>
        <dbReference type="ARBA" id="ARBA00023102"/>
    </source>
</evidence>
<evidence type="ECO:0000256" key="12">
    <source>
        <dbReference type="ARBA" id="ARBA00022840"/>
    </source>
</evidence>
<keyword evidence="12 15" id="KW-0067">ATP-binding</keyword>
<keyword evidence="10 15" id="KW-0547">Nucleotide-binding</keyword>
<dbReference type="Gene3D" id="1.10.287.1080">
    <property type="entry name" value="MazG-like"/>
    <property type="match status" value="1"/>
</dbReference>
<dbReference type="InterPro" id="IPR008179">
    <property type="entry name" value="HisE"/>
</dbReference>
<comment type="similarity">
    <text evidence="7 15">In the N-terminal section; belongs to the PRA-CH family.</text>
</comment>
<keyword evidence="11 15" id="KW-0378">Hydrolase</keyword>
<dbReference type="RefSeq" id="WP_346821306.1">
    <property type="nucleotide sequence ID" value="NZ_JBDKWZ010000005.1"/>
</dbReference>
<dbReference type="NCBIfam" id="TIGR03188">
    <property type="entry name" value="histidine_hisI"/>
    <property type="match status" value="1"/>
</dbReference>
<evidence type="ECO:0000256" key="3">
    <source>
        <dbReference type="ARBA" id="ARBA00004496"/>
    </source>
</evidence>
<evidence type="ECO:0000256" key="9">
    <source>
        <dbReference type="ARBA" id="ARBA00022605"/>
    </source>
</evidence>
<proteinExistence type="inferred from homology"/>
<dbReference type="Pfam" id="PF01502">
    <property type="entry name" value="PRA-CH"/>
    <property type="match status" value="1"/>
</dbReference>
<evidence type="ECO:0000256" key="10">
    <source>
        <dbReference type="ARBA" id="ARBA00022741"/>
    </source>
</evidence>
<evidence type="ECO:0000256" key="14">
    <source>
        <dbReference type="ARBA" id="ARBA00023268"/>
    </source>
</evidence>
<feature type="region of interest" description="Phosphoribosyl-ATP pyrophosphohydrolase" evidence="15">
    <location>
        <begin position="109"/>
        <end position="197"/>
    </location>
</feature>
<dbReference type="SUPFAM" id="SSF141734">
    <property type="entry name" value="HisI-like"/>
    <property type="match status" value="1"/>
</dbReference>
<dbReference type="GO" id="GO:0000105">
    <property type="term" value="P:L-histidine biosynthetic process"/>
    <property type="evidence" value="ECO:0007669"/>
    <property type="project" value="UniProtKB-UniRule"/>
</dbReference>
<dbReference type="InterPro" id="IPR038019">
    <property type="entry name" value="PRib_AMP_CycHydrolase_sf"/>
</dbReference>
<comment type="pathway">
    <text evidence="4 15">Amino-acid biosynthesis; L-histidine biosynthesis; L-histidine from 5-phospho-alpha-D-ribose 1-diphosphate: step 3/9.</text>
</comment>
<evidence type="ECO:0000313" key="18">
    <source>
        <dbReference type="Proteomes" id="UP001403385"/>
    </source>
</evidence>
<feature type="domain" description="Phosphoribosyl-AMP cyclohydrolase" evidence="16">
    <location>
        <begin position="26"/>
        <end position="99"/>
    </location>
</feature>
<evidence type="ECO:0000256" key="11">
    <source>
        <dbReference type="ARBA" id="ARBA00022801"/>
    </source>
</evidence>
<evidence type="ECO:0000313" key="17">
    <source>
        <dbReference type="EMBL" id="MEN7548449.1"/>
    </source>
</evidence>
<dbReference type="InterPro" id="IPR023019">
    <property type="entry name" value="His_synth_HisIE"/>
</dbReference>
<dbReference type="NCBIfam" id="NF002747">
    <property type="entry name" value="PRK02759.1"/>
    <property type="match status" value="1"/>
</dbReference>
<evidence type="ECO:0000256" key="2">
    <source>
        <dbReference type="ARBA" id="ARBA00001460"/>
    </source>
</evidence>
<dbReference type="Gene3D" id="3.10.20.810">
    <property type="entry name" value="Phosphoribosyl-AMP cyclohydrolase"/>
    <property type="match status" value="1"/>
</dbReference>
<dbReference type="CDD" id="cd11534">
    <property type="entry name" value="NTP-PPase_HisIE_like"/>
    <property type="match status" value="1"/>
</dbReference>
<evidence type="ECO:0000256" key="5">
    <source>
        <dbReference type="ARBA" id="ARBA00005204"/>
    </source>
</evidence>
<comment type="pathway">
    <text evidence="5 15">Amino-acid biosynthesis; L-histidine biosynthesis; L-histidine from 5-phospho-alpha-D-ribose 1-diphosphate: step 2/9.</text>
</comment>
<dbReference type="HAMAP" id="MF_01020">
    <property type="entry name" value="HisE"/>
    <property type="match status" value="1"/>
</dbReference>
<feature type="region of interest" description="Phosphoribosyl-AMP cyclohydrolase" evidence="15">
    <location>
        <begin position="1"/>
        <end position="108"/>
    </location>
</feature>
<dbReference type="EC" id="3.6.1.31" evidence="15"/>
<dbReference type="FunFam" id="3.10.20.810:FF:000001">
    <property type="entry name" value="Histidine biosynthesis bifunctional protein HisIE"/>
    <property type="match status" value="1"/>
</dbReference>
<dbReference type="HAMAP" id="MF_01019">
    <property type="entry name" value="HisIE"/>
    <property type="match status" value="1"/>
</dbReference>
<dbReference type="InterPro" id="IPR002496">
    <property type="entry name" value="PRib_AMP_CycHydrolase_dom"/>
</dbReference>
<keyword evidence="14 15" id="KW-0511">Multifunctional enzyme</keyword>
<dbReference type="SUPFAM" id="SSF101386">
    <property type="entry name" value="all-alpha NTP pyrophosphatases"/>
    <property type="match status" value="1"/>
</dbReference>
<dbReference type="EMBL" id="JBDKWZ010000005">
    <property type="protein sequence ID" value="MEN7548449.1"/>
    <property type="molecule type" value="Genomic_DNA"/>
</dbReference>
<keyword evidence="18" id="KW-1185">Reference proteome</keyword>
<evidence type="ECO:0000256" key="7">
    <source>
        <dbReference type="ARBA" id="ARBA00008299"/>
    </source>
</evidence>
<dbReference type="GO" id="GO:0004636">
    <property type="term" value="F:phosphoribosyl-ATP diphosphatase activity"/>
    <property type="evidence" value="ECO:0007669"/>
    <property type="project" value="UniProtKB-UniRule"/>
</dbReference>
<sequence>MNVDFDKGDGLVPVVIQDASTNKVLMLGYMNQEALEKTRQEKRVTFYSRSKQRLWTKGETSGNFLNVKEILVDCDQDTLLIKADPVGPVCHTGADTCFKESNQGKAAFIQYLAEIIHDRKVNPTEKSYTTSLFNKGINKVAQKVGEEAVELVIEAKDDNKDLFLGEAADLLYHYLVLLEAKSIGLDEVIAVLEKRHK</sequence>
<dbReference type="Proteomes" id="UP001403385">
    <property type="component" value="Unassembled WGS sequence"/>
</dbReference>
<dbReference type="GO" id="GO:0005737">
    <property type="term" value="C:cytoplasm"/>
    <property type="evidence" value="ECO:0007669"/>
    <property type="project" value="UniProtKB-SubCell"/>
</dbReference>
<dbReference type="AlphaFoldDB" id="A0AAW9S7U1"/>
<dbReference type="InterPro" id="IPR021130">
    <property type="entry name" value="PRib-ATP_PPHydrolase-like"/>
</dbReference>
<keyword evidence="9 15" id="KW-0028">Amino-acid biosynthesis</keyword>
<dbReference type="FunFam" id="1.10.287.1080:FF:000002">
    <property type="entry name" value="Histidine biosynthesis bifunctional protein HisIE"/>
    <property type="match status" value="1"/>
</dbReference>
<comment type="subcellular location">
    <subcellularLocation>
        <location evidence="3 15">Cytoplasm</location>
    </subcellularLocation>
</comment>
<evidence type="ECO:0000256" key="15">
    <source>
        <dbReference type="HAMAP-Rule" id="MF_01019"/>
    </source>
</evidence>
<organism evidence="17 18">
    <name type="scientific">Rapidithrix thailandica</name>
    <dbReference type="NCBI Taxonomy" id="413964"/>
    <lineage>
        <taxon>Bacteria</taxon>
        <taxon>Pseudomonadati</taxon>
        <taxon>Bacteroidota</taxon>
        <taxon>Cytophagia</taxon>
        <taxon>Cytophagales</taxon>
        <taxon>Flammeovirgaceae</taxon>
        <taxon>Rapidithrix</taxon>
    </lineage>
</organism>
<dbReference type="EC" id="3.5.4.19" evidence="15"/>
<dbReference type="PANTHER" id="PTHR42945">
    <property type="entry name" value="HISTIDINE BIOSYNTHESIS BIFUNCTIONAL PROTEIN"/>
    <property type="match status" value="1"/>
</dbReference>
<comment type="caution">
    <text evidence="17">The sequence shown here is derived from an EMBL/GenBank/DDBJ whole genome shotgun (WGS) entry which is preliminary data.</text>
</comment>
<comment type="catalytic activity">
    <reaction evidence="2 15">
        <text>1-(5-phospho-beta-D-ribosyl)-ATP + H2O = 1-(5-phospho-beta-D-ribosyl)-5'-AMP + diphosphate + H(+)</text>
        <dbReference type="Rhea" id="RHEA:22828"/>
        <dbReference type="ChEBI" id="CHEBI:15377"/>
        <dbReference type="ChEBI" id="CHEBI:15378"/>
        <dbReference type="ChEBI" id="CHEBI:33019"/>
        <dbReference type="ChEBI" id="CHEBI:59457"/>
        <dbReference type="ChEBI" id="CHEBI:73183"/>
        <dbReference type="EC" id="3.6.1.31"/>
    </reaction>
</comment>
<evidence type="ECO:0000256" key="8">
    <source>
        <dbReference type="ARBA" id="ARBA00022490"/>
    </source>
</evidence>